<dbReference type="AlphaFoldDB" id="A0A0F5JB99"/>
<evidence type="ECO:0008006" key="3">
    <source>
        <dbReference type="Google" id="ProtNLM"/>
    </source>
</evidence>
<dbReference type="PATRIC" id="fig|1203610.3.peg.2670"/>
<dbReference type="STRING" id="1203610.HMPREF1536_02600"/>
<comment type="caution">
    <text evidence="1">The sequence shown here is derived from an EMBL/GenBank/DDBJ whole genome shotgun (WGS) entry which is preliminary data.</text>
</comment>
<evidence type="ECO:0000313" key="2">
    <source>
        <dbReference type="Proteomes" id="UP000033035"/>
    </source>
</evidence>
<evidence type="ECO:0000313" key="1">
    <source>
        <dbReference type="EMBL" id="KKB55146.1"/>
    </source>
</evidence>
<dbReference type="Proteomes" id="UP000033035">
    <property type="component" value="Unassembled WGS sequence"/>
</dbReference>
<reference evidence="1 2" key="1">
    <citation type="submission" date="2013-04" db="EMBL/GenBank/DDBJ databases">
        <title>The Genome Sequence of Parabacteroides gordonii DSM 23371.</title>
        <authorList>
            <consortium name="The Broad Institute Genomics Platform"/>
            <person name="Earl A."/>
            <person name="Ward D."/>
            <person name="Feldgarden M."/>
            <person name="Gevers D."/>
            <person name="Martens E."/>
            <person name="Sakamoto M."/>
            <person name="Benno Y."/>
            <person name="Suzuki N."/>
            <person name="Matsunaga N."/>
            <person name="Koshihara K."/>
            <person name="Seki M."/>
            <person name="Komiya H."/>
            <person name="Walker B."/>
            <person name="Young S."/>
            <person name="Zeng Q."/>
            <person name="Gargeya S."/>
            <person name="Fitzgerald M."/>
            <person name="Haas B."/>
            <person name="Abouelleil A."/>
            <person name="Allen A.W."/>
            <person name="Alvarado L."/>
            <person name="Arachchi H.M."/>
            <person name="Berlin A.M."/>
            <person name="Chapman S.B."/>
            <person name="Gainer-Dewar J."/>
            <person name="Goldberg J."/>
            <person name="Griggs A."/>
            <person name="Gujja S."/>
            <person name="Hansen M."/>
            <person name="Howarth C."/>
            <person name="Imamovic A."/>
            <person name="Ireland A."/>
            <person name="Larimer J."/>
            <person name="McCowan C."/>
            <person name="Murphy C."/>
            <person name="Pearson M."/>
            <person name="Poon T.W."/>
            <person name="Priest M."/>
            <person name="Roberts A."/>
            <person name="Saif S."/>
            <person name="Shea T."/>
            <person name="Sisk P."/>
            <person name="Sykes S."/>
            <person name="Wortman J."/>
            <person name="Nusbaum C."/>
            <person name="Birren B."/>
        </authorList>
    </citation>
    <scope>NUCLEOTIDE SEQUENCE [LARGE SCALE GENOMIC DNA]</scope>
    <source>
        <strain evidence="1 2">MS-1</strain>
    </source>
</reference>
<name>A0A0F5JB99_9BACT</name>
<dbReference type="EMBL" id="AQHW01000015">
    <property type="protein sequence ID" value="KKB55146.1"/>
    <property type="molecule type" value="Genomic_DNA"/>
</dbReference>
<sequence>MKKTSINIALFPLFLLLLGTVFLNLLSSCSDKDDEDEFVDPQNFCGSYSEDKLSLTLNQNKMLGAQVELVSVSTDGKFMQVRLSGVYPTDEPVEFEVAVEPGQGYIELKGTTSYYECYDLSFSGVCDSKELRATLVYEVTSSLTRSAVFDFTDQILKVSQGTAGTVEWEGKTYEKVEFVEGVLEYLNKKLSENIQGMRLDFDRDGVLGVYVKKVDGDFTEWPLHLTYWFRKYSHGIYIAMDRETNNAFLNYLSGDADFSSIPTVAMTAEHYCLPAFYTQNDEYFSLEMDFPTLLICLGDWINSGMLNYKEAEAMKLFYKILSSDSDRDMAWRIHMIAKRNA</sequence>
<protein>
    <recommendedName>
        <fullName evidence="3">DUF4925 domain-containing protein</fullName>
    </recommendedName>
</protein>
<dbReference type="HOGENOM" id="CLU_813413_0_0_10"/>
<proteinExistence type="predicted"/>
<organism evidence="1 2">
    <name type="scientific">Parabacteroides gordonii MS-1 = DSM 23371</name>
    <dbReference type="NCBI Taxonomy" id="1203610"/>
    <lineage>
        <taxon>Bacteria</taxon>
        <taxon>Pseudomonadati</taxon>
        <taxon>Bacteroidota</taxon>
        <taxon>Bacteroidia</taxon>
        <taxon>Bacteroidales</taxon>
        <taxon>Tannerellaceae</taxon>
        <taxon>Parabacteroides</taxon>
    </lineage>
</organism>
<keyword evidence="2" id="KW-1185">Reference proteome</keyword>
<dbReference type="RefSeq" id="WP_046151789.1">
    <property type="nucleotide sequence ID" value="NZ_KE386764.1"/>
</dbReference>
<dbReference type="PROSITE" id="PS51257">
    <property type="entry name" value="PROKAR_LIPOPROTEIN"/>
    <property type="match status" value="1"/>
</dbReference>
<gene>
    <name evidence="1" type="ORF">HMPREF1536_02600</name>
</gene>
<accession>A0A0F5JB99</accession>